<dbReference type="AlphaFoldDB" id="A0A511QB86"/>
<dbReference type="SUPFAM" id="SSF117281">
    <property type="entry name" value="Kelch motif"/>
    <property type="match status" value="1"/>
</dbReference>
<evidence type="ECO:0000259" key="2">
    <source>
        <dbReference type="Pfam" id="PF16403"/>
    </source>
</evidence>
<dbReference type="OrthoDB" id="5906767at2"/>
<reference evidence="3 4" key="1">
    <citation type="submission" date="2019-07" db="EMBL/GenBank/DDBJ databases">
        <title>Whole genome shotgun sequence of Vibrio sagamiensis NBRC 104589.</title>
        <authorList>
            <person name="Hosoyama A."/>
            <person name="Uohara A."/>
            <person name="Ohji S."/>
            <person name="Ichikawa N."/>
        </authorList>
    </citation>
    <scope>NUCLEOTIDE SEQUENCE [LARGE SCALE GENOMIC DNA]</scope>
    <source>
        <strain evidence="3 4">NBRC 104589</strain>
    </source>
</reference>
<evidence type="ECO:0000256" key="1">
    <source>
        <dbReference type="ARBA" id="ARBA00022999"/>
    </source>
</evidence>
<dbReference type="InterPro" id="IPR038081">
    <property type="entry name" value="CalX-like_sf"/>
</dbReference>
<evidence type="ECO:0000313" key="3">
    <source>
        <dbReference type="EMBL" id="GEM74553.1"/>
    </source>
</evidence>
<keyword evidence="4" id="KW-1185">Reference proteome</keyword>
<dbReference type="GO" id="GO:0001784">
    <property type="term" value="F:phosphotyrosine residue binding"/>
    <property type="evidence" value="ECO:0007669"/>
    <property type="project" value="TreeGrafter"/>
</dbReference>
<dbReference type="InterPro" id="IPR013783">
    <property type="entry name" value="Ig-like_fold"/>
</dbReference>
<keyword evidence="1" id="KW-0727">SH2 domain</keyword>
<gene>
    <name evidence="3" type="ORF">VSA01S_06650</name>
</gene>
<organism evidence="3 4">
    <name type="scientific">Vibrio sagamiensis NBRC 104589</name>
    <dbReference type="NCBI Taxonomy" id="1219064"/>
    <lineage>
        <taxon>Bacteria</taxon>
        <taxon>Pseudomonadati</taxon>
        <taxon>Pseudomonadota</taxon>
        <taxon>Gammaproteobacteria</taxon>
        <taxon>Vibrionales</taxon>
        <taxon>Vibrionaceae</taxon>
        <taxon>Vibrio</taxon>
    </lineage>
</organism>
<dbReference type="Gene3D" id="2.60.40.2030">
    <property type="match status" value="1"/>
</dbReference>
<dbReference type="InterPro" id="IPR015915">
    <property type="entry name" value="Kelch-typ_b-propeller"/>
</dbReference>
<dbReference type="EMBL" id="BJXJ01000004">
    <property type="protein sequence ID" value="GEM74553.1"/>
    <property type="molecule type" value="Genomic_DNA"/>
</dbReference>
<comment type="caution">
    <text evidence="3">The sequence shown here is derived from an EMBL/GenBank/DDBJ whole genome shotgun (WGS) entry which is preliminary data.</text>
</comment>
<dbReference type="SUPFAM" id="SSF141072">
    <property type="entry name" value="CalX-like"/>
    <property type="match status" value="1"/>
</dbReference>
<feature type="domain" description="Pesticidal crystal protein Cry22Aa Ig-like" evidence="2">
    <location>
        <begin position="75"/>
        <end position="145"/>
    </location>
</feature>
<dbReference type="InterPro" id="IPR051846">
    <property type="entry name" value="SH2_domain_adapters"/>
</dbReference>
<dbReference type="PANTHER" id="PTHR15127">
    <property type="entry name" value="HEAVYWEIGHT, ISOFORM A"/>
    <property type="match status" value="1"/>
</dbReference>
<evidence type="ECO:0000313" key="4">
    <source>
        <dbReference type="Proteomes" id="UP000321922"/>
    </source>
</evidence>
<proteinExistence type="predicted"/>
<protein>
    <recommendedName>
        <fullName evidence="2">Pesticidal crystal protein Cry22Aa Ig-like domain-containing protein</fullName>
    </recommendedName>
</protein>
<sequence>MTVPLGSEFIDPGVKATDNVDGDLTARVLVSGKVNTETLGRYHLEYTVQDSSKNTSKVSRTVEVRTFDTELPTIWLNGPELIKLDIGDDYEEQGAGAKDNLDGDISGKIRTSGKVDTNTAGEYVLEYSVMDRSGNRSKIYRTVIVQRGVVFRDPELTLYENEYQHRIWLDLESDSLDMSALDFEVSTKSTATESQDFELSKNSISTPQKSGYFTLIIHDDDEPEAKETIVINVLNKGELIKELEITLDDTNSTEIVDHGTISGYAAPGNTMVVLDDVIYSFEFDKVARYDLVNHEVLVGEIRGYQTPQVAVYNGEIHLLIDDKLYLLDKNKLSIKVTSTAPVTFETHFLSFQADKVTSVVNDTLYVFNKPWLTNNYFSYDFSSRKWEKFTDLPKGSGSIRPKTTKVFGDEVYVLDDKKNYRVFNTADKSWSITTGETNTQFSKQVHFVGKYAYDFVKDNDKHMFVRYNITSNIETYGKRNERVMDYAVNESVMYKGRFYFFNQYKTKLLSMYWGDE</sequence>
<dbReference type="InterPro" id="IPR032179">
    <property type="entry name" value="Cry22Aa_Ig-like"/>
</dbReference>
<name>A0A511QB86_9VIBR</name>
<feature type="domain" description="Pesticidal crystal protein Cry22Aa Ig-like" evidence="2">
    <location>
        <begin position="1"/>
        <end position="64"/>
    </location>
</feature>
<dbReference type="Proteomes" id="UP000321922">
    <property type="component" value="Unassembled WGS sequence"/>
</dbReference>
<dbReference type="Pfam" id="PF16403">
    <property type="entry name" value="Bact_surface_Ig-like"/>
    <property type="match status" value="2"/>
</dbReference>
<dbReference type="PANTHER" id="PTHR15127:SF32">
    <property type="entry name" value="HEAVYWEIGHT, ISOFORM A"/>
    <property type="match status" value="1"/>
</dbReference>
<accession>A0A511QB86</accession>
<dbReference type="Gene3D" id="2.60.40.10">
    <property type="entry name" value="Immunoglobulins"/>
    <property type="match status" value="2"/>
</dbReference>